<proteinExistence type="predicted"/>
<dbReference type="EMBL" id="SJPL01000001">
    <property type="protein sequence ID" value="TWT69356.1"/>
    <property type="molecule type" value="Genomic_DNA"/>
</dbReference>
<protein>
    <submittedName>
        <fullName evidence="1">Uncharacterized protein</fullName>
    </submittedName>
</protein>
<sequence length="119" mass="13437">MDREDHPWKDCPFCDAKEIGLCDLHQSMVDRQVLTSLATMLREQQLVDIEICISLASENLARESESLGFDASNIKAKLRWLESFVSHFGQAADIIDEMMAINSHSLMLELLGNEPEDGQ</sequence>
<dbReference type="AlphaFoldDB" id="A0A5C5Y0S9"/>
<dbReference type="RefSeq" id="WP_146438820.1">
    <property type="nucleotide sequence ID" value="NZ_SJPL01000001.1"/>
</dbReference>
<organism evidence="1 2">
    <name type="scientific">Crateriforma conspicua</name>
    <dbReference type="NCBI Taxonomy" id="2527996"/>
    <lineage>
        <taxon>Bacteria</taxon>
        <taxon>Pseudomonadati</taxon>
        <taxon>Planctomycetota</taxon>
        <taxon>Planctomycetia</taxon>
        <taxon>Planctomycetales</taxon>
        <taxon>Planctomycetaceae</taxon>
        <taxon>Crateriforma</taxon>
    </lineage>
</organism>
<evidence type="ECO:0000313" key="1">
    <source>
        <dbReference type="EMBL" id="TWT69356.1"/>
    </source>
</evidence>
<reference evidence="1 2" key="1">
    <citation type="submission" date="2019-02" db="EMBL/GenBank/DDBJ databases">
        <title>Deep-cultivation of Planctomycetes and their phenomic and genomic characterization uncovers novel biology.</title>
        <authorList>
            <person name="Wiegand S."/>
            <person name="Jogler M."/>
            <person name="Boedeker C."/>
            <person name="Pinto D."/>
            <person name="Vollmers J."/>
            <person name="Rivas-Marin E."/>
            <person name="Kohn T."/>
            <person name="Peeters S.H."/>
            <person name="Heuer A."/>
            <person name="Rast P."/>
            <person name="Oberbeckmann S."/>
            <person name="Bunk B."/>
            <person name="Jeske O."/>
            <person name="Meyerdierks A."/>
            <person name="Storesund J.E."/>
            <person name="Kallscheuer N."/>
            <person name="Luecker S."/>
            <person name="Lage O.M."/>
            <person name="Pohl T."/>
            <person name="Merkel B.J."/>
            <person name="Hornburger P."/>
            <person name="Mueller R.-W."/>
            <person name="Bruemmer F."/>
            <person name="Labrenz M."/>
            <person name="Spormann A.M."/>
            <person name="Op Den Camp H."/>
            <person name="Overmann J."/>
            <person name="Amann R."/>
            <person name="Jetten M.S.M."/>
            <person name="Mascher T."/>
            <person name="Medema M.H."/>
            <person name="Devos D.P."/>
            <person name="Kaster A.-K."/>
            <person name="Ovreas L."/>
            <person name="Rohde M."/>
            <person name="Galperin M.Y."/>
            <person name="Jogler C."/>
        </authorList>
    </citation>
    <scope>NUCLEOTIDE SEQUENCE [LARGE SCALE GENOMIC DNA]</scope>
    <source>
        <strain evidence="1 2">Pan14r</strain>
    </source>
</reference>
<gene>
    <name evidence="1" type="ORF">Pan14r_16420</name>
</gene>
<name>A0A5C5Y0S9_9PLAN</name>
<evidence type="ECO:0000313" key="2">
    <source>
        <dbReference type="Proteomes" id="UP000317238"/>
    </source>
</evidence>
<comment type="caution">
    <text evidence="1">The sequence shown here is derived from an EMBL/GenBank/DDBJ whole genome shotgun (WGS) entry which is preliminary data.</text>
</comment>
<keyword evidence="2" id="KW-1185">Reference proteome</keyword>
<accession>A0A5C5Y0S9</accession>
<dbReference type="Proteomes" id="UP000317238">
    <property type="component" value="Unassembled WGS sequence"/>
</dbReference>